<feature type="transmembrane region" description="Helical" evidence="1">
    <location>
        <begin position="38"/>
        <end position="57"/>
    </location>
</feature>
<feature type="transmembrane region" description="Helical" evidence="1">
    <location>
        <begin position="121"/>
        <end position="138"/>
    </location>
</feature>
<feature type="domain" description="EamA" evidence="2">
    <location>
        <begin position="12"/>
        <end position="137"/>
    </location>
</feature>
<dbReference type="EMBL" id="JACORU010000001">
    <property type="protein sequence ID" value="MBC5763869.1"/>
    <property type="molecule type" value="Genomic_DNA"/>
</dbReference>
<feature type="transmembrane region" description="Helical" evidence="1">
    <location>
        <begin position="93"/>
        <end position="114"/>
    </location>
</feature>
<keyword evidence="1" id="KW-1133">Transmembrane helix</keyword>
<feature type="transmembrane region" description="Helical" evidence="1">
    <location>
        <begin position="150"/>
        <end position="169"/>
    </location>
</feature>
<feature type="transmembrane region" description="Helical" evidence="1">
    <location>
        <begin position="245"/>
        <end position="265"/>
    </location>
</feature>
<proteinExistence type="predicted"/>
<feature type="transmembrane region" description="Helical" evidence="1">
    <location>
        <begin position="271"/>
        <end position="288"/>
    </location>
</feature>
<keyword evidence="1" id="KW-0812">Transmembrane</keyword>
<keyword evidence="1" id="KW-0472">Membrane</keyword>
<dbReference type="InterPro" id="IPR037185">
    <property type="entry name" value="EmrE-like"/>
</dbReference>
<evidence type="ECO:0000259" key="2">
    <source>
        <dbReference type="Pfam" id="PF00892"/>
    </source>
</evidence>
<dbReference type="RefSeq" id="WP_187080286.1">
    <property type="nucleotide sequence ID" value="NZ_JACORU010000001.1"/>
</dbReference>
<dbReference type="GO" id="GO:0016020">
    <property type="term" value="C:membrane"/>
    <property type="evidence" value="ECO:0007669"/>
    <property type="project" value="InterPro"/>
</dbReference>
<dbReference type="InterPro" id="IPR000620">
    <property type="entry name" value="EamA_dom"/>
</dbReference>
<protein>
    <submittedName>
        <fullName evidence="3">DMT family transporter</fullName>
    </submittedName>
</protein>
<keyword evidence="4" id="KW-1185">Reference proteome</keyword>
<feature type="transmembrane region" description="Helical" evidence="1">
    <location>
        <begin position="7"/>
        <end position="26"/>
    </location>
</feature>
<accession>A0A923M6T8</accession>
<reference evidence="3" key="1">
    <citation type="submission" date="2020-08" db="EMBL/GenBank/DDBJ databases">
        <title>Ramlibacter sp. GTP1 16S ribosomal RNA gene genome sequencing and assembly.</title>
        <authorList>
            <person name="Kang M."/>
        </authorList>
    </citation>
    <scope>NUCLEOTIDE SEQUENCE</scope>
    <source>
        <strain evidence="3">GTP1</strain>
    </source>
</reference>
<organism evidence="3 4">
    <name type="scientific">Ramlibacter albus</name>
    <dbReference type="NCBI Taxonomy" id="2079448"/>
    <lineage>
        <taxon>Bacteria</taxon>
        <taxon>Pseudomonadati</taxon>
        <taxon>Pseudomonadota</taxon>
        <taxon>Betaproteobacteria</taxon>
        <taxon>Burkholderiales</taxon>
        <taxon>Comamonadaceae</taxon>
        <taxon>Ramlibacter</taxon>
    </lineage>
</organism>
<evidence type="ECO:0000313" key="3">
    <source>
        <dbReference type="EMBL" id="MBC5763869.1"/>
    </source>
</evidence>
<evidence type="ECO:0000256" key="1">
    <source>
        <dbReference type="SAM" id="Phobius"/>
    </source>
</evidence>
<dbReference type="PANTHER" id="PTHR22911">
    <property type="entry name" value="ACYL-MALONYL CONDENSING ENZYME-RELATED"/>
    <property type="match status" value="1"/>
</dbReference>
<dbReference type="Proteomes" id="UP000596827">
    <property type="component" value="Unassembled WGS sequence"/>
</dbReference>
<comment type="caution">
    <text evidence="3">The sequence shown here is derived from an EMBL/GenBank/DDBJ whole genome shotgun (WGS) entry which is preliminary data.</text>
</comment>
<dbReference type="SUPFAM" id="SSF103481">
    <property type="entry name" value="Multidrug resistance efflux transporter EmrE"/>
    <property type="match status" value="2"/>
</dbReference>
<dbReference type="Pfam" id="PF00892">
    <property type="entry name" value="EamA"/>
    <property type="match status" value="1"/>
</dbReference>
<name>A0A923M6T8_9BURK</name>
<feature type="transmembrane region" description="Helical" evidence="1">
    <location>
        <begin position="213"/>
        <end position="233"/>
    </location>
</feature>
<gene>
    <name evidence="3" type="ORF">H8R02_05370</name>
</gene>
<sequence length="299" mass="31672">MRAGDRLAPAAALVLNAFVWGLSWWPFRELQERGFHPLWSTAFTYFVAVAFFTALHPGAWRPFLREPKLWLLAAASGLTNVGFNWGVTVGDVVRVVLLFYLMPAWSVLLAWALLGERPTGAGIARLLLALAGVAIVLKRPDAAWPVPESLADWLGVAGGFSFALTNVMLRKLPHVPAPSRLMAMFGGGGTLAIAAAGVGALQHVVVAPPAPGLAEVLFILLLSVGFICANLGWQYGASRLPAQATALIMLSEVLFASASSAWLGAGEITPRILAGAALIVAAAAWSAWPSRRRGAELHA</sequence>
<feature type="transmembrane region" description="Helical" evidence="1">
    <location>
        <begin position="69"/>
        <end position="87"/>
    </location>
</feature>
<evidence type="ECO:0000313" key="4">
    <source>
        <dbReference type="Proteomes" id="UP000596827"/>
    </source>
</evidence>
<dbReference type="AlphaFoldDB" id="A0A923M6T8"/>
<feature type="transmembrane region" description="Helical" evidence="1">
    <location>
        <begin position="181"/>
        <end position="201"/>
    </location>
</feature>